<evidence type="ECO:0000313" key="2">
    <source>
        <dbReference type="Proteomes" id="UP000186108"/>
    </source>
</evidence>
<organism evidence="1 2">
    <name type="scientific">Rhodococcus opacus</name>
    <name type="common">Nocardia opaca</name>
    <dbReference type="NCBI Taxonomy" id="37919"/>
    <lineage>
        <taxon>Bacteria</taxon>
        <taxon>Bacillati</taxon>
        <taxon>Actinomycetota</taxon>
        <taxon>Actinomycetes</taxon>
        <taxon>Mycobacteriales</taxon>
        <taxon>Nocardiaceae</taxon>
        <taxon>Rhodococcus</taxon>
    </lineage>
</organism>
<accession>A0A1B1KCY8</accession>
<sequence length="34" mass="4183">MIGILPDLPYMGLDWEFFFPTNLYIAFINWWNPF</sequence>
<dbReference type="Proteomes" id="UP000186108">
    <property type="component" value="Chromosome"/>
</dbReference>
<evidence type="ECO:0000313" key="1">
    <source>
        <dbReference type="EMBL" id="ANS30449.1"/>
    </source>
</evidence>
<dbReference type="EMBL" id="CP009111">
    <property type="protein sequence ID" value="ANS30449.1"/>
    <property type="molecule type" value="Genomic_DNA"/>
</dbReference>
<gene>
    <name evidence="1" type="ORF">R1CP_29100</name>
</gene>
<protein>
    <submittedName>
        <fullName evidence="1">Uncharacterized protein</fullName>
    </submittedName>
</protein>
<proteinExistence type="predicted"/>
<name>A0A1B1KCY8_RHOOP</name>
<reference evidence="1 2" key="1">
    <citation type="submission" date="2014-07" db="EMBL/GenBank/DDBJ databases">
        <authorList>
            <person name="Zhang J.E."/>
            <person name="Yang H."/>
            <person name="Guo J."/>
            <person name="Deng Z."/>
            <person name="Luo H."/>
            <person name="Luo M."/>
            <person name="Zhao B."/>
        </authorList>
    </citation>
    <scope>NUCLEOTIDE SEQUENCE [LARGE SCALE GENOMIC DNA]</scope>
    <source>
        <strain evidence="1 2">1CP</strain>
    </source>
</reference>
<dbReference type="AlphaFoldDB" id="A0A1B1KCY8"/>